<feature type="active site" description="Proton acceptor; via carboxylate" evidence="4">
    <location>
        <position position="414"/>
    </location>
</feature>
<protein>
    <submittedName>
        <fullName evidence="6">UPF0256 protein</fullName>
    </submittedName>
</protein>
<dbReference type="Pfam" id="PF13527">
    <property type="entry name" value="Acetyltransf_9"/>
    <property type="match status" value="1"/>
</dbReference>
<comment type="subunit">
    <text evidence="4">Homohexamer; trimer of dimers.</text>
</comment>
<evidence type="ECO:0000313" key="7">
    <source>
        <dbReference type="Proteomes" id="UP000614741"/>
    </source>
</evidence>
<proteinExistence type="inferred from homology"/>
<dbReference type="InterPro" id="IPR036527">
    <property type="entry name" value="SCP2_sterol-bd_dom_sf"/>
</dbReference>
<comment type="similarity">
    <text evidence="1 4">Belongs to the acetyltransferase Eis family.</text>
</comment>
<dbReference type="Pfam" id="PF13530">
    <property type="entry name" value="SCP2_2"/>
    <property type="match status" value="1"/>
</dbReference>
<keyword evidence="2 4" id="KW-0808">Transferase</keyword>
<dbReference type="SUPFAM" id="SSF55729">
    <property type="entry name" value="Acyl-CoA N-acyltransferases (Nat)"/>
    <property type="match status" value="1"/>
</dbReference>
<reference evidence="6 7" key="1">
    <citation type="submission" date="2021-01" db="EMBL/GenBank/DDBJ databases">
        <title>Whole genome shotgun sequence of Cellulomonas phragmiteti NBRC 110785.</title>
        <authorList>
            <person name="Komaki H."/>
            <person name="Tamura T."/>
        </authorList>
    </citation>
    <scope>NUCLEOTIDE SEQUENCE [LARGE SCALE GENOMIC DNA]</scope>
    <source>
        <strain evidence="6 7">NBRC 110785</strain>
    </source>
</reference>
<dbReference type="RefSeq" id="WP_203670412.1">
    <property type="nucleotide sequence ID" value="NZ_BONP01000001.1"/>
</dbReference>
<dbReference type="InterPro" id="IPR051554">
    <property type="entry name" value="Acetyltransferase_Eis"/>
</dbReference>
<comment type="caution">
    <text evidence="6">The sequence shown here is derived from an EMBL/GenBank/DDBJ whole genome shotgun (WGS) entry which is preliminary data.</text>
</comment>
<evidence type="ECO:0000256" key="1">
    <source>
        <dbReference type="ARBA" id="ARBA00009213"/>
    </source>
</evidence>
<feature type="binding site" evidence="4">
    <location>
        <begin position="94"/>
        <end position="99"/>
    </location>
    <ligand>
        <name>acetyl-CoA</name>
        <dbReference type="ChEBI" id="CHEBI:57288"/>
    </ligand>
</feature>
<dbReference type="InterPro" id="IPR025559">
    <property type="entry name" value="Eis_dom"/>
</dbReference>
<keyword evidence="3 4" id="KW-0012">Acyltransferase</keyword>
<dbReference type="PANTHER" id="PTHR37817">
    <property type="entry name" value="N-ACETYLTRANSFERASE EIS"/>
    <property type="match status" value="1"/>
</dbReference>
<evidence type="ECO:0000256" key="3">
    <source>
        <dbReference type="ARBA" id="ARBA00023315"/>
    </source>
</evidence>
<feature type="active site" description="Proton donor" evidence="4">
    <location>
        <position position="127"/>
    </location>
</feature>
<dbReference type="HAMAP" id="MF_01812">
    <property type="entry name" value="Eis"/>
    <property type="match status" value="1"/>
</dbReference>
<sequence length="414" mass="45177">MSTLPDGYRTVVVPPERRDEFREVDDLAFAVTHDPEVEKVMPFPVPDGRMVAVEGPDGRLAAVHGSYQLDLPVPGGQVPCGGLTWVGVRPDQRRRGLLTSMVRTHVERCLERGEPVSALFAAEPAIYGRFGYGSAADDVRLTLPRRAALRPVAGSDALTVHVERLEASYADLVEDLHRRAGRRRPGWMPRTTPELRARLVGDPPAWRQGYEAALLVTVRDGDDVRAIAAFARKDAWGEAGPEYTAKVRWASALDAPAAHRLWSFLLDLDLTTKVESPMLAVDDPLLHLLVDLRPTRRRVSDNVWVRLLDLPAALTARRTARALDVVLDVTDTLLPANAGTWRLVADDDGVLEVSRTSEPADVRLDVRELGALYLGGRSATAFGAAGLVQGEAAALDRLTTALASPLAPVCPWVF</sequence>
<dbReference type="SUPFAM" id="SSF55718">
    <property type="entry name" value="SCP-like"/>
    <property type="match status" value="1"/>
</dbReference>
<evidence type="ECO:0000313" key="6">
    <source>
        <dbReference type="EMBL" id="GIG38346.1"/>
    </source>
</evidence>
<accession>A0ABQ4DHF1</accession>
<dbReference type="InterPro" id="IPR041380">
    <property type="entry name" value="Acetyltransf_17"/>
</dbReference>
<evidence type="ECO:0000256" key="2">
    <source>
        <dbReference type="ARBA" id="ARBA00022679"/>
    </source>
</evidence>
<dbReference type="Gene3D" id="3.40.630.30">
    <property type="match status" value="2"/>
</dbReference>
<dbReference type="Pfam" id="PF17668">
    <property type="entry name" value="Acetyltransf_17"/>
    <property type="match status" value="1"/>
</dbReference>
<dbReference type="InterPro" id="IPR016181">
    <property type="entry name" value="Acyl_CoA_acyltransferase"/>
</dbReference>
<feature type="domain" description="N-acetyltransferase" evidence="5">
    <location>
        <begin position="8"/>
        <end position="161"/>
    </location>
</feature>
<dbReference type="Gene3D" id="3.30.1050.10">
    <property type="entry name" value="SCP2 sterol-binding domain"/>
    <property type="match status" value="1"/>
</dbReference>
<dbReference type="InterPro" id="IPR000182">
    <property type="entry name" value="GNAT_dom"/>
</dbReference>
<dbReference type="NCBIfam" id="NF002367">
    <property type="entry name" value="PRK01346.1-4"/>
    <property type="match status" value="1"/>
</dbReference>
<organism evidence="6 7">
    <name type="scientific">Cellulomonas phragmiteti</name>
    <dbReference type="NCBI Taxonomy" id="478780"/>
    <lineage>
        <taxon>Bacteria</taxon>
        <taxon>Bacillati</taxon>
        <taxon>Actinomycetota</taxon>
        <taxon>Actinomycetes</taxon>
        <taxon>Micrococcales</taxon>
        <taxon>Cellulomonadaceae</taxon>
        <taxon>Cellulomonas</taxon>
    </lineage>
</organism>
<gene>
    <name evidence="6" type="ORF">Cph01nite_01080</name>
</gene>
<dbReference type="EMBL" id="BONP01000001">
    <property type="protein sequence ID" value="GIG38346.1"/>
    <property type="molecule type" value="Genomic_DNA"/>
</dbReference>
<keyword evidence="7" id="KW-1185">Reference proteome</keyword>
<dbReference type="InterPro" id="IPR022902">
    <property type="entry name" value="NAcTrfase_Eis"/>
</dbReference>
<feature type="binding site" evidence="4">
    <location>
        <begin position="86"/>
        <end position="88"/>
    </location>
    <ligand>
        <name>acetyl-CoA</name>
        <dbReference type="ChEBI" id="CHEBI:57288"/>
    </ligand>
</feature>
<evidence type="ECO:0000256" key="4">
    <source>
        <dbReference type="HAMAP-Rule" id="MF_01812"/>
    </source>
</evidence>
<dbReference type="Proteomes" id="UP000614741">
    <property type="component" value="Unassembled WGS sequence"/>
</dbReference>
<name>A0ABQ4DHF1_9CELL</name>
<dbReference type="PROSITE" id="PS51186">
    <property type="entry name" value="GNAT"/>
    <property type="match status" value="1"/>
</dbReference>
<evidence type="ECO:0000259" key="5">
    <source>
        <dbReference type="PROSITE" id="PS51186"/>
    </source>
</evidence>
<dbReference type="PANTHER" id="PTHR37817:SF1">
    <property type="entry name" value="N-ACETYLTRANSFERASE EIS"/>
    <property type="match status" value="1"/>
</dbReference>
<comment type="caution">
    <text evidence="4">Lacks conserved residue(s) required for the propagation of feature annotation.</text>
</comment>